<dbReference type="NCBIfam" id="NF008750">
    <property type="entry name" value="PRK11784.1-2"/>
    <property type="match status" value="1"/>
</dbReference>
<feature type="domain" description="Rhodanese" evidence="2">
    <location>
        <begin position="10"/>
        <end position="131"/>
    </location>
</feature>
<dbReference type="InterPro" id="IPR017582">
    <property type="entry name" value="SelU"/>
</dbReference>
<keyword evidence="1" id="KW-0711">Selenium</keyword>
<dbReference type="InterPro" id="IPR058840">
    <property type="entry name" value="AAA_SelU"/>
</dbReference>
<dbReference type="PROSITE" id="PS50206">
    <property type="entry name" value="RHODANESE_3"/>
    <property type="match status" value="1"/>
</dbReference>
<dbReference type="InterPro" id="IPR036873">
    <property type="entry name" value="Rhodanese-like_dom_sf"/>
</dbReference>
<dbReference type="Gene3D" id="3.40.50.300">
    <property type="entry name" value="P-loop containing nucleotide triphosphate hydrolases"/>
    <property type="match status" value="1"/>
</dbReference>
<dbReference type="NCBIfam" id="NF008752">
    <property type="entry name" value="PRK11784.1-4"/>
    <property type="match status" value="1"/>
</dbReference>
<sequence length="363" mass="40742">MDISLHDVRQRPDAVYIDVRSPGEFAEGHIPGAHNVPLLDNDERAQVGTVYKHQGPSAAKRLGLALVAPKLPELIDRIRTLTGEGTPVIYCWRGGLRSKFVTMMAQFMDIPALRLIGGYKAYRRHVLAFHESPTWNGRFIVLHGNTGVGKTAILQRLAADGYPVLDLEALASHRGSVFGHIGLGSQPSQPLFEASLFETVDRLRDKPSLFLEAESRRIGSLLVPKWIMERKETGIHVWLTAELETRVQRIVAEYTPLDPETVRVQWREALASIEKRLERTVRAAIQDALDRYDFATAARLLLVHWYDPRYRHARERYVEQFEATIDAEDLDAAVDALKRLYDRLAATEPVAAGTGAADPRASE</sequence>
<protein>
    <submittedName>
        <fullName evidence="3">tRNA 2-selenouridine synthase</fullName>
    </submittedName>
</protein>
<reference evidence="3" key="1">
    <citation type="journal article" date="2014" name="Int. J. Syst. Evol. Microbiol.">
        <title>Complete genome sequence of Corynebacterium casei LMG S-19264T (=DSM 44701T), isolated from a smear-ripened cheese.</title>
        <authorList>
            <consortium name="US DOE Joint Genome Institute (JGI-PGF)"/>
            <person name="Walter F."/>
            <person name="Albersmeier A."/>
            <person name="Kalinowski J."/>
            <person name="Ruckert C."/>
        </authorList>
    </citation>
    <scope>NUCLEOTIDE SEQUENCE</scope>
    <source>
        <strain evidence="3">JCM 14719</strain>
    </source>
</reference>
<dbReference type="Pfam" id="PF00581">
    <property type="entry name" value="Rhodanese"/>
    <property type="match status" value="1"/>
</dbReference>
<dbReference type="PANTHER" id="PTHR30401">
    <property type="entry name" value="TRNA 2-SELENOURIDINE SYNTHASE"/>
    <property type="match status" value="1"/>
</dbReference>
<dbReference type="AlphaFoldDB" id="A0A8J3FEI3"/>
<dbReference type="GO" id="GO:0002098">
    <property type="term" value="P:tRNA wobble uridine modification"/>
    <property type="evidence" value="ECO:0007669"/>
    <property type="project" value="InterPro"/>
</dbReference>
<evidence type="ECO:0000259" key="2">
    <source>
        <dbReference type="PROSITE" id="PS50206"/>
    </source>
</evidence>
<dbReference type="SUPFAM" id="SSF52821">
    <property type="entry name" value="Rhodanese/Cell cycle control phosphatase"/>
    <property type="match status" value="1"/>
</dbReference>
<dbReference type="InterPro" id="IPR001763">
    <property type="entry name" value="Rhodanese-like_dom"/>
</dbReference>
<reference evidence="3" key="2">
    <citation type="submission" date="2020-09" db="EMBL/GenBank/DDBJ databases">
        <authorList>
            <person name="Sun Q."/>
            <person name="Ohkuma M."/>
        </authorList>
    </citation>
    <scope>NUCLEOTIDE SEQUENCE</scope>
    <source>
        <strain evidence="3">JCM 14719</strain>
    </source>
</reference>
<dbReference type="Pfam" id="PF26341">
    <property type="entry name" value="AAA_SelU"/>
    <property type="match status" value="1"/>
</dbReference>
<dbReference type="EMBL" id="BMOF01000023">
    <property type="protein sequence ID" value="GGK00604.1"/>
    <property type="molecule type" value="Genomic_DNA"/>
</dbReference>
<dbReference type="PANTHER" id="PTHR30401:SF0">
    <property type="entry name" value="TRNA 2-SELENOURIDINE SYNTHASE"/>
    <property type="match status" value="1"/>
</dbReference>
<dbReference type="SMART" id="SM00450">
    <property type="entry name" value="RHOD"/>
    <property type="match status" value="1"/>
</dbReference>
<name>A0A8J3FEI3_9BACI</name>
<dbReference type="RefSeq" id="WP_054669043.1">
    <property type="nucleotide sequence ID" value="NZ_BMOF01000023.1"/>
</dbReference>
<dbReference type="GO" id="GO:0043828">
    <property type="term" value="F:tRNA 2-selenouridine synthase activity"/>
    <property type="evidence" value="ECO:0007669"/>
    <property type="project" value="InterPro"/>
</dbReference>
<dbReference type="Gene3D" id="3.40.250.10">
    <property type="entry name" value="Rhodanese-like domain"/>
    <property type="match status" value="1"/>
</dbReference>
<evidence type="ECO:0000313" key="3">
    <source>
        <dbReference type="EMBL" id="GGK00604.1"/>
    </source>
</evidence>
<dbReference type="Proteomes" id="UP000637720">
    <property type="component" value="Unassembled WGS sequence"/>
</dbReference>
<accession>A0A8J3FEI3</accession>
<proteinExistence type="predicted"/>
<comment type="caution">
    <text evidence="3">The sequence shown here is derived from an EMBL/GenBank/DDBJ whole genome shotgun (WGS) entry which is preliminary data.</text>
</comment>
<dbReference type="NCBIfam" id="TIGR03167">
    <property type="entry name" value="tRNA_sel_U_synt"/>
    <property type="match status" value="1"/>
</dbReference>
<dbReference type="InterPro" id="IPR027417">
    <property type="entry name" value="P-loop_NTPase"/>
</dbReference>
<evidence type="ECO:0000256" key="1">
    <source>
        <dbReference type="ARBA" id="ARBA00023266"/>
    </source>
</evidence>
<evidence type="ECO:0000313" key="4">
    <source>
        <dbReference type="Proteomes" id="UP000637720"/>
    </source>
</evidence>
<gene>
    <name evidence="3" type="ORF">GCM10007043_13280</name>
</gene>
<organism evidence="3 4">
    <name type="scientific">Calditerricola satsumensis</name>
    <dbReference type="NCBI Taxonomy" id="373054"/>
    <lineage>
        <taxon>Bacteria</taxon>
        <taxon>Bacillati</taxon>
        <taxon>Bacillota</taxon>
        <taxon>Bacilli</taxon>
        <taxon>Bacillales</taxon>
        <taxon>Bacillaceae</taxon>
        <taxon>Calditerricola</taxon>
    </lineage>
</organism>
<keyword evidence="4" id="KW-1185">Reference proteome</keyword>
<dbReference type="SUPFAM" id="SSF52540">
    <property type="entry name" value="P-loop containing nucleoside triphosphate hydrolases"/>
    <property type="match status" value="1"/>
</dbReference>